<dbReference type="Proteomes" id="UP000028667">
    <property type="component" value="Segment"/>
</dbReference>
<organism evidence="1 2">
    <name type="scientific">Aureococcus anophagefferens virus</name>
    <dbReference type="NCBI Taxonomy" id="1474867"/>
    <lineage>
        <taxon>Viruses</taxon>
        <taxon>Varidnaviria</taxon>
        <taxon>Bamfordvirae</taxon>
        <taxon>Nucleocytoviricota</taxon>
        <taxon>Megaviricetes</taxon>
        <taxon>Imitervirales</taxon>
        <taxon>Schizomimiviridae</taxon>
        <taxon>Kratosvirus</taxon>
        <taxon>Kratosvirus quantuckense</taxon>
    </lineage>
</organism>
<gene>
    <name evidence="1" type="ORF">AaV_046</name>
</gene>
<dbReference type="RefSeq" id="YP_009052124.1">
    <property type="nucleotide sequence ID" value="NC_024697.1"/>
</dbReference>
<name>A0A076FI43_9VIRU</name>
<evidence type="ECO:0000313" key="2">
    <source>
        <dbReference type="Proteomes" id="UP000028667"/>
    </source>
</evidence>
<accession>A0A076FI43</accession>
<keyword evidence="2" id="KW-1185">Reference proteome</keyword>
<dbReference type="KEGG" id="vg:20041563"/>
<sequence length="118" mass="13898">MSEHIKVNVEKFLEINDSIKQLQKKIKEFRSARKIVEQEIIRIMKDKDVFVFKLNTSGKVLELKTTETKKNVSSKVLKETFNTIYELEDQSETKQILDKILTEIENQPTTVSEKLKIR</sequence>
<protein>
    <submittedName>
        <fullName evidence="1">Uncharacterized protein</fullName>
    </submittedName>
</protein>
<proteinExistence type="predicted"/>
<evidence type="ECO:0000313" key="1">
    <source>
        <dbReference type="EMBL" id="AII17116.1"/>
    </source>
</evidence>
<dbReference type="GeneID" id="20041563"/>
<reference evidence="1 2" key="1">
    <citation type="journal article" date="2014" name="Virology">
        <title>Genome of brown tide virus (AaV), the little giant of the Megaviridae, elucidates NCLDV genome expansion and host-virus coevolution.</title>
        <authorList>
            <person name="Moniruzzaman M."/>
            <person name="LeCleir G.R."/>
            <person name="Brown C.M."/>
            <person name="Gobler C.J."/>
            <person name="Bidle K.D."/>
            <person name="Wilson W.H."/>
            <person name="Wilhelm S.W."/>
        </authorList>
    </citation>
    <scope>NUCLEOTIDE SEQUENCE [LARGE SCALE GENOMIC DNA]</scope>
    <source>
        <strain evidence="1">BtV-01</strain>
    </source>
</reference>
<dbReference type="EMBL" id="KJ645900">
    <property type="protein sequence ID" value="AII17116.1"/>
    <property type="molecule type" value="Genomic_DNA"/>
</dbReference>